<dbReference type="PANTHER" id="PTHR43228">
    <property type="entry name" value="TWO-COMPONENT RESPONSE REGULATOR"/>
    <property type="match status" value="1"/>
</dbReference>
<dbReference type="Gene3D" id="3.40.50.2300">
    <property type="match status" value="1"/>
</dbReference>
<protein>
    <recommendedName>
        <fullName evidence="2">Response regulatory domain-containing protein</fullName>
    </recommendedName>
</protein>
<dbReference type="InterPro" id="IPR058245">
    <property type="entry name" value="NreC/VraR/RcsB-like_REC"/>
</dbReference>
<dbReference type="InterPro" id="IPR052048">
    <property type="entry name" value="ST_Response_Regulator"/>
</dbReference>
<accession>A0A8J3EVC4</accession>
<keyword evidence="1" id="KW-0597">Phosphoprotein</keyword>
<dbReference type="InterPro" id="IPR011006">
    <property type="entry name" value="CheY-like_superfamily"/>
</dbReference>
<evidence type="ECO:0000259" key="2">
    <source>
        <dbReference type="PROSITE" id="PS50110"/>
    </source>
</evidence>
<evidence type="ECO:0000313" key="4">
    <source>
        <dbReference type="Proteomes" id="UP000650511"/>
    </source>
</evidence>
<dbReference type="RefSeq" id="WP_130648858.1">
    <property type="nucleotide sequence ID" value="NZ_BMHA01000015.1"/>
</dbReference>
<organism evidence="3 4">
    <name type="scientific">Egicoccus halophilus</name>
    <dbReference type="NCBI Taxonomy" id="1670830"/>
    <lineage>
        <taxon>Bacteria</taxon>
        <taxon>Bacillati</taxon>
        <taxon>Actinomycetota</taxon>
        <taxon>Nitriliruptoria</taxon>
        <taxon>Egicoccales</taxon>
        <taxon>Egicoccaceae</taxon>
        <taxon>Egicoccus</taxon>
    </lineage>
</organism>
<evidence type="ECO:0000256" key="1">
    <source>
        <dbReference type="PROSITE-ProRule" id="PRU00169"/>
    </source>
</evidence>
<reference evidence="3" key="2">
    <citation type="submission" date="2020-09" db="EMBL/GenBank/DDBJ databases">
        <authorList>
            <person name="Sun Q."/>
            <person name="Zhou Y."/>
        </authorList>
    </citation>
    <scope>NUCLEOTIDE SEQUENCE</scope>
    <source>
        <strain evidence="3">CGMCC 1.14988</strain>
    </source>
</reference>
<dbReference type="CDD" id="cd17535">
    <property type="entry name" value="REC_NarL-like"/>
    <property type="match status" value="1"/>
</dbReference>
<reference evidence="3" key="1">
    <citation type="journal article" date="2014" name="Int. J. Syst. Evol. Microbiol.">
        <title>Complete genome sequence of Corynebacterium casei LMG S-19264T (=DSM 44701T), isolated from a smear-ripened cheese.</title>
        <authorList>
            <consortium name="US DOE Joint Genome Institute (JGI-PGF)"/>
            <person name="Walter F."/>
            <person name="Albersmeier A."/>
            <person name="Kalinowski J."/>
            <person name="Ruckert C."/>
        </authorList>
    </citation>
    <scope>NUCLEOTIDE SEQUENCE</scope>
    <source>
        <strain evidence="3">CGMCC 1.14988</strain>
    </source>
</reference>
<dbReference type="PANTHER" id="PTHR43228:SF1">
    <property type="entry name" value="TWO-COMPONENT RESPONSE REGULATOR ARR22"/>
    <property type="match status" value="1"/>
</dbReference>
<dbReference type="Proteomes" id="UP000650511">
    <property type="component" value="Unassembled WGS sequence"/>
</dbReference>
<dbReference type="InterPro" id="IPR001789">
    <property type="entry name" value="Sig_transdc_resp-reg_receiver"/>
</dbReference>
<dbReference type="EMBL" id="BMHA01000015">
    <property type="protein sequence ID" value="GGI09409.1"/>
    <property type="molecule type" value="Genomic_DNA"/>
</dbReference>
<name>A0A8J3EVC4_9ACTN</name>
<dbReference type="SMART" id="SM00448">
    <property type="entry name" value="REC"/>
    <property type="match status" value="1"/>
</dbReference>
<dbReference type="SUPFAM" id="SSF52172">
    <property type="entry name" value="CheY-like"/>
    <property type="match status" value="1"/>
</dbReference>
<dbReference type="Pfam" id="PF00072">
    <property type="entry name" value="Response_reg"/>
    <property type="match status" value="1"/>
</dbReference>
<feature type="modified residue" description="4-aspartylphosphate" evidence="1">
    <location>
        <position position="55"/>
    </location>
</feature>
<dbReference type="OrthoDB" id="9808843at2"/>
<keyword evidence="4" id="KW-1185">Reference proteome</keyword>
<dbReference type="GO" id="GO:0000160">
    <property type="term" value="P:phosphorelay signal transduction system"/>
    <property type="evidence" value="ECO:0007669"/>
    <property type="project" value="InterPro"/>
</dbReference>
<dbReference type="PROSITE" id="PS50110">
    <property type="entry name" value="RESPONSE_REGULATORY"/>
    <property type="match status" value="1"/>
</dbReference>
<gene>
    <name evidence="3" type="ORF">GCM10011354_33930</name>
</gene>
<proteinExistence type="predicted"/>
<evidence type="ECO:0000313" key="3">
    <source>
        <dbReference type="EMBL" id="GGI09409.1"/>
    </source>
</evidence>
<sequence length="123" mass="13477">MTARVLLVDDTEMIRLVVRISLERDGRFTVVGEAANGREGVERAVELQPDLVVMDLSMPVMDGIEATRLLQQQLPDLRVVVLTGFAEPQMLRAAREAGACELVEKGGDLTRLADVLADTLENC</sequence>
<comment type="caution">
    <text evidence="3">The sequence shown here is derived from an EMBL/GenBank/DDBJ whole genome shotgun (WGS) entry which is preliminary data.</text>
</comment>
<dbReference type="AlphaFoldDB" id="A0A8J3EVC4"/>
<feature type="domain" description="Response regulatory" evidence="2">
    <location>
        <begin position="4"/>
        <end position="120"/>
    </location>
</feature>